<feature type="region of interest" description="Disordered" evidence="1">
    <location>
        <begin position="683"/>
        <end position="725"/>
    </location>
</feature>
<reference evidence="3 4" key="1">
    <citation type="submission" date="2024-10" db="EMBL/GenBank/DDBJ databases">
        <title>Updated reference genomes for cyclostephanoid diatoms.</title>
        <authorList>
            <person name="Roberts W.R."/>
            <person name="Alverson A.J."/>
        </authorList>
    </citation>
    <scope>NUCLEOTIDE SEQUENCE [LARGE SCALE GENOMIC DNA]</scope>
    <source>
        <strain evidence="3 4">AJA276-08</strain>
    </source>
</reference>
<feature type="compositionally biased region" description="Polar residues" evidence="1">
    <location>
        <begin position="802"/>
        <end position="813"/>
    </location>
</feature>
<feature type="domain" description="Helicase-associated" evidence="2">
    <location>
        <begin position="1153"/>
        <end position="1232"/>
    </location>
</feature>
<feature type="compositionally biased region" description="Polar residues" evidence="1">
    <location>
        <begin position="1"/>
        <end position="12"/>
    </location>
</feature>
<feature type="compositionally biased region" description="Basic and acidic residues" evidence="1">
    <location>
        <begin position="100"/>
        <end position="116"/>
    </location>
</feature>
<feature type="region of interest" description="Disordered" evidence="1">
    <location>
        <begin position="379"/>
        <end position="422"/>
    </location>
</feature>
<dbReference type="Proteomes" id="UP001530315">
    <property type="component" value="Unassembled WGS sequence"/>
</dbReference>
<feature type="compositionally biased region" description="Low complexity" evidence="1">
    <location>
        <begin position="915"/>
        <end position="927"/>
    </location>
</feature>
<organism evidence="3 4">
    <name type="scientific">Stephanodiscus triporus</name>
    <dbReference type="NCBI Taxonomy" id="2934178"/>
    <lineage>
        <taxon>Eukaryota</taxon>
        <taxon>Sar</taxon>
        <taxon>Stramenopiles</taxon>
        <taxon>Ochrophyta</taxon>
        <taxon>Bacillariophyta</taxon>
        <taxon>Coscinodiscophyceae</taxon>
        <taxon>Thalassiosirophycidae</taxon>
        <taxon>Stephanodiscales</taxon>
        <taxon>Stephanodiscaceae</taxon>
        <taxon>Stephanodiscus</taxon>
    </lineage>
</organism>
<feature type="region of interest" description="Disordered" evidence="1">
    <location>
        <begin position="1439"/>
        <end position="1479"/>
    </location>
</feature>
<evidence type="ECO:0000256" key="1">
    <source>
        <dbReference type="SAM" id="MobiDB-lite"/>
    </source>
</evidence>
<dbReference type="PANTHER" id="PTHR33418:SF1">
    <property type="entry name" value="HELICASE-ASSOCIATED DOMAIN-CONTAINING PROTEIN"/>
    <property type="match status" value="1"/>
</dbReference>
<feature type="compositionally biased region" description="Basic and acidic residues" evidence="1">
    <location>
        <begin position="379"/>
        <end position="389"/>
    </location>
</feature>
<dbReference type="InterPro" id="IPR005114">
    <property type="entry name" value="Helicase_assoc"/>
</dbReference>
<comment type="caution">
    <text evidence="3">The sequence shown here is derived from an EMBL/GenBank/DDBJ whole genome shotgun (WGS) entry which is preliminary data.</text>
</comment>
<sequence length="1479" mass="161209">MSATSEVFNNAAASGDDPNHHDGEMVDETTENRENNGNLSFEDYTNKDMDAATTQVEPTMNATNEDGGGSSEESNTSTCGHLRQKGGDMATITAESSEVSVEKEPTSGIANEKDGEIETIEMPESSQISGERELVRNKTLPPLVDSPQKIDSYRPSTRSRARSLSSAAFSSQSGDHSSVPSGGESAGDGGIIDPIMFDDGKTPRRTNSFSSRGPMRKRHKQNSATRSLFRSNELREGPSQDINVASKEDGLPRIFSSTSVTFDNTRERSNTIESFRAAMDYQANDNDLPTETIVLPQMKASEKHDGETALPSSQSRSDTIDFLTEAEFHMDDEGSAICADEMSSPPEGALNDITDDNQASAAVKKVEVNLKGHKCEETTLSAEQRKESMRGVAFGKTPKIGNRSREMSQSSESPSQGPLRKRYRTRSLSFALSMQEELPNKSLDNLYENDQRDLSAKDFPTANQESEDDDVTEPGGCTSRMRSDTLDSFNDEIFGERRRHRSDTMDFLTAAIAGGMGHDLDAAVAVAADDGASFTMHHVSAPSGASLRYNSRPSKRPRSDTLDSTASSINSAKLDFFVSVAAEQGVLTSPIYSGGGLDHKRAGSVASENSSDRMQRRPRSNTLEIYSSMSFARARSDTVDFLIGASDDPVGNIDEGIYDNATDGNVLDHLNSLCDEPKVGESKTARHVRLKGGSRSDLADGLVSSRPKEEKSSTARKPRKNSEATWKTNLSQDSYINNLTRNRLESWGGMSDLSAGGIGALAATHSALKDTGIMNDVLAAAADLGFDDISDGASSLERFRNSRTASGGSNSLSGHAKTQKGRPRLNSLASVSLPSLSDTSVSITGPNDKSSMTDSKFPAKKASNDIKDHPSKPSDTASVSTRSIFVDYDAIASAVYAANAATEGLDLTSILGTPSSSKSSKAIADSITQNNKRSVRTEHPNLCQKPSHIAATPLPKTSVVQPSTNPPPSAGNAHQPQNKAQPKTPLLTCTPTMKDTPQKKKATSDTMISDSRIIPDTKVPAPFPVTAINIPFVPIPESTKTKEEMDAIRERARAAAGYVPPGEEGITSMKKPPPRPMKTTSSSFQSNPNLPPYYPGVPTHIPIKKRGLPPHTPSALRPDLIQSNIAHTPYAFAKPAQTPSSAFCSKSGTLQSQQKWDDMFDCLVKFIEETREKATKHMNEQQKAAWIWDGNVPTSHKTRCGKALGRWINNQRSAKAKGALKDDREVRLVSTGLKWSVLTTNSWRQMLHELEIYVREQTKDGRPWDGNVPTNYKIKSNILDTGSEDEEKNLGRWVNRQRSLFQAGKLKKDRQRDLEKIGLKWSVLLTTSWTTMYESLCSYAEEKRKSIHGWDGNVQANYKTQSNPSLSLGRWVNRQRSAYAKGRLKDEYVKQLEAIGLKWVIHARNKTNEDDDDDEDDFVGGEFIQSSSIERSNGALSLCGQDDRVQRNSTSNDLPPPPISNAVVDNTAPKSGINELNNQ</sequence>
<name>A0ABD3NBM3_9STRA</name>
<feature type="region of interest" description="Disordered" evidence="1">
    <location>
        <begin position="1058"/>
        <end position="1089"/>
    </location>
</feature>
<feature type="region of interest" description="Disordered" evidence="1">
    <location>
        <begin position="598"/>
        <end position="620"/>
    </location>
</feature>
<feature type="region of interest" description="Disordered" evidence="1">
    <location>
        <begin position="912"/>
        <end position="1007"/>
    </location>
</feature>
<feature type="compositionally biased region" description="Basic and acidic residues" evidence="1">
    <location>
        <begin position="17"/>
        <end position="34"/>
    </location>
</feature>
<feature type="compositionally biased region" description="Basic and acidic residues" evidence="1">
    <location>
        <begin position="862"/>
        <end position="872"/>
    </location>
</feature>
<feature type="region of interest" description="Disordered" evidence="1">
    <location>
        <begin position="458"/>
        <end position="484"/>
    </location>
</feature>
<accession>A0ABD3NBM3</accession>
<feature type="compositionally biased region" description="Polar residues" evidence="1">
    <location>
        <begin position="972"/>
        <end position="995"/>
    </location>
</feature>
<evidence type="ECO:0000313" key="4">
    <source>
        <dbReference type="Proteomes" id="UP001530315"/>
    </source>
</evidence>
<feature type="compositionally biased region" description="Polar residues" evidence="1">
    <location>
        <begin position="52"/>
        <end position="62"/>
    </location>
</feature>
<evidence type="ECO:0000259" key="2">
    <source>
        <dbReference type="Pfam" id="PF03457"/>
    </source>
</evidence>
<feature type="region of interest" description="Disordered" evidence="1">
    <location>
        <begin position="1"/>
        <end position="248"/>
    </location>
</feature>
<feature type="domain" description="Helicase-associated" evidence="2">
    <location>
        <begin position="1327"/>
        <end position="1396"/>
    </location>
</feature>
<gene>
    <name evidence="3" type="ORF">ACHAW5_000989</name>
</gene>
<feature type="domain" description="Helicase-associated" evidence="2">
    <location>
        <begin position="1241"/>
        <end position="1318"/>
    </location>
</feature>
<feature type="compositionally biased region" description="Low complexity" evidence="1">
    <location>
        <begin position="154"/>
        <end position="178"/>
    </location>
</feature>
<dbReference type="Pfam" id="PF03457">
    <property type="entry name" value="HA"/>
    <property type="match status" value="3"/>
</dbReference>
<protein>
    <recommendedName>
        <fullName evidence="2">Helicase-associated domain-containing protein</fullName>
    </recommendedName>
</protein>
<dbReference type="PANTHER" id="PTHR33418">
    <property type="entry name" value="HELICASE-ASSOCIATED"/>
    <property type="match status" value="1"/>
</dbReference>
<proteinExistence type="predicted"/>
<feature type="compositionally biased region" description="Low complexity" evidence="1">
    <location>
        <begin position="407"/>
        <end position="416"/>
    </location>
</feature>
<feature type="region of interest" description="Disordered" evidence="1">
    <location>
        <begin position="543"/>
        <end position="565"/>
    </location>
</feature>
<keyword evidence="4" id="KW-1185">Reference proteome</keyword>
<feature type="compositionally biased region" description="Polar residues" evidence="1">
    <location>
        <begin position="827"/>
        <end position="854"/>
    </location>
</feature>
<feature type="region of interest" description="Disordered" evidence="1">
    <location>
        <begin position="801"/>
        <end position="879"/>
    </location>
</feature>
<evidence type="ECO:0000313" key="3">
    <source>
        <dbReference type="EMBL" id="KAL3773024.1"/>
    </source>
</evidence>
<dbReference type="Gene3D" id="6.10.140.530">
    <property type="match status" value="3"/>
</dbReference>
<dbReference type="EMBL" id="JALLAZ020001557">
    <property type="protein sequence ID" value="KAL3773024.1"/>
    <property type="molecule type" value="Genomic_DNA"/>
</dbReference>